<dbReference type="PANTHER" id="PTHR30237">
    <property type="entry name" value="MURAMOYLTETRAPEPTIDE CARBOXYPEPTIDASE"/>
    <property type="match status" value="1"/>
</dbReference>
<sequence length="335" mass="38010">MILLNPLKKGDTIGIYSPSSPVTYTSPKRFNRAKKYLQDKGFYILEGRLTGKQDFYRSGSIQERAEELNALIRNPNVTCIMSTIGGMNSNSLLPYIDYKALKENPKIMIGYSDTTALLLGIYAKTGITTFYGPALVPSFGEFEPFVNSTYTYFAEALMEEQEIPYKVKKPLFWTDDFINWEEKTKDKELRKNEWICVNGGKTTGRLIGGNLNTIQGIWGSPFMPGVKEGDILFIEDSSKDAATIERSFSLLKISGVFDKVSGIILGKHEQFDDCGTNRKPYEILLEVLENRKLPFLADFDCCHTHPMMTMPIGVQVELDATNKRVRIIEQWKKQI</sequence>
<protein>
    <submittedName>
        <fullName evidence="6">LD-carboxypeptidase</fullName>
    </submittedName>
</protein>
<dbReference type="InterPro" id="IPR003507">
    <property type="entry name" value="S66_fam"/>
</dbReference>
<reference evidence="6 7" key="1">
    <citation type="submission" date="2017-09" db="EMBL/GenBank/DDBJ databases">
        <title>Large-scale bioinformatics analysis of Bacillus genomes uncovers conserved roles of natural products in bacterial physiology.</title>
        <authorList>
            <consortium name="Agbiome Team Llc"/>
            <person name="Bleich R.M."/>
            <person name="Grubbs K.J."/>
            <person name="Santa Maria K.C."/>
            <person name="Allen S.E."/>
            <person name="Farag S."/>
            <person name="Shank E.A."/>
            <person name="Bowers A."/>
        </authorList>
    </citation>
    <scope>NUCLEOTIDE SEQUENCE [LARGE SCALE GENOMIC DNA]</scope>
    <source>
        <strain evidence="6 7">AFS009893</strain>
    </source>
</reference>
<dbReference type="InterPro" id="IPR027461">
    <property type="entry name" value="Carboxypeptidase_A_C_sf"/>
</dbReference>
<evidence type="ECO:0000256" key="3">
    <source>
        <dbReference type="PIRSR" id="PIRSR028757-1"/>
    </source>
</evidence>
<proteinExistence type="inferred from homology"/>
<accession>A0A2B6JDW1</accession>
<dbReference type="AlphaFoldDB" id="A0A2B6JDW1"/>
<feature type="active site" description="Nucleophile" evidence="3">
    <location>
        <position position="112"/>
    </location>
</feature>
<evidence type="ECO:0000259" key="5">
    <source>
        <dbReference type="Pfam" id="PF17676"/>
    </source>
</evidence>
<dbReference type="InterPro" id="IPR040449">
    <property type="entry name" value="Peptidase_S66_N"/>
</dbReference>
<comment type="caution">
    <text evidence="6">The sequence shown here is derived from an EMBL/GenBank/DDBJ whole genome shotgun (WGS) entry which is preliminary data.</text>
</comment>
<evidence type="ECO:0000259" key="4">
    <source>
        <dbReference type="Pfam" id="PF02016"/>
    </source>
</evidence>
<dbReference type="GO" id="GO:0004180">
    <property type="term" value="F:carboxypeptidase activity"/>
    <property type="evidence" value="ECO:0007669"/>
    <property type="project" value="UniProtKB-KW"/>
</dbReference>
<feature type="active site" description="Charge relay system" evidence="3">
    <location>
        <position position="235"/>
    </location>
</feature>
<keyword evidence="6" id="KW-0121">Carboxypeptidase</keyword>
<evidence type="ECO:0000256" key="2">
    <source>
        <dbReference type="ARBA" id="ARBA00022801"/>
    </source>
</evidence>
<dbReference type="InterPro" id="IPR027478">
    <property type="entry name" value="LdcA_N"/>
</dbReference>
<dbReference type="CDD" id="cd07062">
    <property type="entry name" value="Peptidase_S66_mccF_like"/>
    <property type="match status" value="1"/>
</dbReference>
<dbReference type="Gene3D" id="3.50.30.60">
    <property type="entry name" value="LD-carboxypeptidase A C-terminal domain-like"/>
    <property type="match status" value="1"/>
</dbReference>
<dbReference type="InterPro" id="IPR029062">
    <property type="entry name" value="Class_I_gatase-like"/>
</dbReference>
<dbReference type="Gene3D" id="3.40.50.10740">
    <property type="entry name" value="Class I glutamine amidotransferase-like"/>
    <property type="match status" value="1"/>
</dbReference>
<dbReference type="PANTHER" id="PTHR30237:SF5">
    <property type="entry name" value="CARBOXYPEPTIDASE VC_A0337-RELATED"/>
    <property type="match status" value="1"/>
</dbReference>
<dbReference type="FunFam" id="3.40.50.10740:FF:000002">
    <property type="entry name" value="Microcin immunity protein MccF"/>
    <property type="match status" value="1"/>
</dbReference>
<feature type="active site" description="Charge relay system" evidence="3">
    <location>
        <position position="303"/>
    </location>
</feature>
<keyword evidence="2" id="KW-0378">Hydrolase</keyword>
<dbReference type="Pfam" id="PF17676">
    <property type="entry name" value="Peptidase_S66C"/>
    <property type="match status" value="1"/>
</dbReference>
<evidence type="ECO:0000313" key="7">
    <source>
        <dbReference type="Proteomes" id="UP000219775"/>
    </source>
</evidence>
<dbReference type="Pfam" id="PF02016">
    <property type="entry name" value="Peptidase_S66"/>
    <property type="match status" value="1"/>
</dbReference>
<dbReference type="RefSeq" id="WP_097849242.1">
    <property type="nucleotide sequence ID" value="NZ_NUDP01000068.1"/>
</dbReference>
<keyword evidence="6" id="KW-0645">Protease</keyword>
<dbReference type="SUPFAM" id="SSF141986">
    <property type="entry name" value="LD-carboxypeptidase A C-terminal domain-like"/>
    <property type="match status" value="1"/>
</dbReference>
<feature type="domain" description="LD-carboxypeptidase N-terminal" evidence="4">
    <location>
        <begin position="13"/>
        <end position="132"/>
    </location>
</feature>
<name>A0A2B6JDW1_9BACI</name>
<dbReference type="EMBL" id="NUDP01000068">
    <property type="protein sequence ID" value="PEM67366.1"/>
    <property type="molecule type" value="Genomic_DNA"/>
</dbReference>
<dbReference type="Proteomes" id="UP000219775">
    <property type="component" value="Unassembled WGS sequence"/>
</dbReference>
<dbReference type="SUPFAM" id="SSF52317">
    <property type="entry name" value="Class I glutamine amidotransferase-like"/>
    <property type="match status" value="1"/>
</dbReference>
<dbReference type="FunFam" id="3.50.30.60:FF:000002">
    <property type="entry name" value="Microcin immunity protein MccF"/>
    <property type="match status" value="1"/>
</dbReference>
<dbReference type="InterPro" id="IPR040921">
    <property type="entry name" value="Peptidase_S66C"/>
</dbReference>
<dbReference type="PIRSF" id="PIRSF028757">
    <property type="entry name" value="LD-carboxypeptidase"/>
    <property type="match status" value="1"/>
</dbReference>
<comment type="similarity">
    <text evidence="1">Belongs to the peptidase S66 family.</text>
</comment>
<evidence type="ECO:0000256" key="1">
    <source>
        <dbReference type="ARBA" id="ARBA00010233"/>
    </source>
</evidence>
<feature type="domain" description="LD-carboxypeptidase C-terminal" evidence="5">
    <location>
        <begin position="203"/>
        <end position="318"/>
    </location>
</feature>
<evidence type="ECO:0000313" key="6">
    <source>
        <dbReference type="EMBL" id="PEM67366.1"/>
    </source>
</evidence>
<gene>
    <name evidence="6" type="ORF">CN613_19000</name>
</gene>
<organism evidence="6 7">
    <name type="scientific">Bacillus pseudomycoides</name>
    <dbReference type="NCBI Taxonomy" id="64104"/>
    <lineage>
        <taxon>Bacteria</taxon>
        <taxon>Bacillati</taxon>
        <taxon>Bacillota</taxon>
        <taxon>Bacilli</taxon>
        <taxon>Bacillales</taxon>
        <taxon>Bacillaceae</taxon>
        <taxon>Bacillus</taxon>
        <taxon>Bacillus cereus group</taxon>
    </lineage>
</organism>